<dbReference type="NCBIfam" id="TIGR03147">
    <property type="entry name" value="cyt_nit_nrfF"/>
    <property type="match status" value="1"/>
</dbReference>
<keyword evidence="15" id="KW-1185">Reference proteome</keyword>
<organism evidence="14 15">
    <name type="scientific">Chelonobacter oris</name>
    <dbReference type="NCBI Taxonomy" id="505317"/>
    <lineage>
        <taxon>Bacteria</taxon>
        <taxon>Pseudomonadati</taxon>
        <taxon>Pseudomonadota</taxon>
        <taxon>Gammaproteobacteria</taxon>
        <taxon>Pasteurellales</taxon>
        <taxon>Pasteurellaceae</taxon>
        <taxon>Chelonobacter</taxon>
    </lineage>
</organism>
<evidence type="ECO:0000256" key="4">
    <source>
        <dbReference type="ARBA" id="ARBA00022723"/>
    </source>
</evidence>
<feature type="transmembrane region" description="Helical" evidence="11">
    <location>
        <begin position="155"/>
        <end position="177"/>
    </location>
</feature>
<dbReference type="PROSITE" id="PS50005">
    <property type="entry name" value="TPR"/>
    <property type="match status" value="1"/>
</dbReference>
<dbReference type="InterPro" id="IPR005616">
    <property type="entry name" value="CcmH/CycL/Ccl2/NrfF_N"/>
</dbReference>
<dbReference type="Gene3D" id="1.25.40.10">
    <property type="entry name" value="Tetratricopeptide repeat domain"/>
    <property type="match status" value="1"/>
</dbReference>
<evidence type="ECO:0000256" key="10">
    <source>
        <dbReference type="PROSITE-ProRule" id="PRU00339"/>
    </source>
</evidence>
<dbReference type="InterPro" id="IPR011990">
    <property type="entry name" value="TPR-like_helical_dom_sf"/>
</dbReference>
<dbReference type="GO" id="GO:0005886">
    <property type="term" value="C:plasma membrane"/>
    <property type="evidence" value="ECO:0007669"/>
    <property type="project" value="TreeGrafter"/>
</dbReference>
<keyword evidence="11" id="KW-0812">Transmembrane</keyword>
<gene>
    <name evidence="14" type="ORF">OA57_09675</name>
</gene>
<feature type="repeat" description="TPR" evidence="10">
    <location>
        <begin position="222"/>
        <end position="255"/>
    </location>
</feature>
<dbReference type="InterPro" id="IPR051263">
    <property type="entry name" value="C-type_cytochrome_biogenesis"/>
</dbReference>
<keyword evidence="4 11" id="KW-0479">Metal-binding</keyword>
<dbReference type="InterPro" id="IPR017565">
    <property type="entry name" value="For-dep_Cytc_NO2Rdtase_NrfF"/>
</dbReference>
<comment type="subcellular location">
    <subcellularLocation>
        <location evidence="1">Periplasm</location>
    </subcellularLocation>
</comment>
<keyword evidence="11" id="KW-0472">Membrane</keyword>
<name>A0A0A3AQB6_9PAST</name>
<dbReference type="GO" id="GO:0046872">
    <property type="term" value="F:metal ion binding"/>
    <property type="evidence" value="ECO:0007669"/>
    <property type="project" value="UniProtKB-KW"/>
</dbReference>
<keyword evidence="9 11" id="KW-0408">Iron</keyword>
<reference evidence="14 15" key="1">
    <citation type="submission" date="2014-11" db="EMBL/GenBank/DDBJ databases">
        <title>Draft genome sequence of Chelonobacter oris 1662T, associated with respiratory disease in Hermann's Tortoises.</title>
        <authorList>
            <person name="Kudirkiene E."/>
            <person name="Hansen M.J."/>
            <person name="Bojesen A.M."/>
        </authorList>
    </citation>
    <scope>NUCLEOTIDE SEQUENCE [LARGE SCALE GENOMIC DNA]</scope>
    <source>
        <strain evidence="14 15">1662</strain>
    </source>
</reference>
<dbReference type="CDD" id="cd16378">
    <property type="entry name" value="CcmH_N"/>
    <property type="match status" value="1"/>
</dbReference>
<dbReference type="EMBL" id="JSUM01000014">
    <property type="protein sequence ID" value="KGQ69972.1"/>
    <property type="molecule type" value="Genomic_DNA"/>
</dbReference>
<evidence type="ECO:0000313" key="14">
    <source>
        <dbReference type="EMBL" id="KGQ69972.1"/>
    </source>
</evidence>
<dbReference type="GO" id="GO:0042597">
    <property type="term" value="C:periplasmic space"/>
    <property type="evidence" value="ECO:0007669"/>
    <property type="project" value="UniProtKB-SubCell"/>
</dbReference>
<evidence type="ECO:0000256" key="2">
    <source>
        <dbReference type="ARBA" id="ARBA00010342"/>
    </source>
</evidence>
<evidence type="ECO:0000256" key="1">
    <source>
        <dbReference type="ARBA" id="ARBA00004418"/>
    </source>
</evidence>
<comment type="caution">
    <text evidence="14">The sequence shown here is derived from an EMBL/GenBank/DDBJ whole genome shotgun (WGS) entry which is preliminary data.</text>
</comment>
<evidence type="ECO:0000256" key="9">
    <source>
        <dbReference type="ARBA" id="ARBA00023004"/>
    </source>
</evidence>
<evidence type="ECO:0000256" key="3">
    <source>
        <dbReference type="ARBA" id="ARBA00022617"/>
    </source>
</evidence>
<keyword evidence="11" id="KW-1133">Transmembrane helix</keyword>
<evidence type="ECO:0000256" key="11">
    <source>
        <dbReference type="RuleBase" id="RU364112"/>
    </source>
</evidence>
<dbReference type="InterPro" id="IPR038297">
    <property type="entry name" value="CcmH/CycL/NrfF/Ccl2_sf"/>
</dbReference>
<feature type="transmembrane region" description="Helical" evidence="11">
    <location>
        <begin position="103"/>
        <end position="121"/>
    </location>
</feature>
<dbReference type="AlphaFoldDB" id="A0A0A3AQB6"/>
<evidence type="ECO:0000259" key="13">
    <source>
        <dbReference type="Pfam" id="PF23914"/>
    </source>
</evidence>
<dbReference type="InterPro" id="IPR056413">
    <property type="entry name" value="TPR_CcmH_CycH"/>
</dbReference>
<dbReference type="STRING" id="505317.OA57_09675"/>
<comment type="function">
    <text evidence="11">Possible subunit of a heme lyase.</text>
</comment>
<dbReference type="Pfam" id="PF03918">
    <property type="entry name" value="CcmH"/>
    <property type="match status" value="1"/>
</dbReference>
<keyword evidence="3 11" id="KW-0349">Heme</keyword>
<keyword evidence="6" id="KW-0677">Repeat</keyword>
<keyword evidence="7" id="KW-0574">Periplasm</keyword>
<feature type="domain" description="CcmH/CycL/Ccl2/NrfF N-terminal" evidence="12">
    <location>
        <begin position="10"/>
        <end position="132"/>
    </location>
</feature>
<dbReference type="FunFam" id="1.10.8.640:FF:000001">
    <property type="entry name" value="Cytochrome c-type biogenesis protein"/>
    <property type="match status" value="1"/>
</dbReference>
<dbReference type="GO" id="GO:0017004">
    <property type="term" value="P:cytochrome complex assembly"/>
    <property type="evidence" value="ECO:0007669"/>
    <property type="project" value="UniProtKB-ARBA"/>
</dbReference>
<sequence>MLLWLALSVLFPFEMLQADIVDTYRFQSPETRARAVNLAKSLRCPQCQNQNLVESNSPIAYDLRLEVYKMADEGKSDQLIIERMTARFGDFVRYDPPFKATTLLLWGAPFALLLLAFLLLWRNAGRDKSDIAPQAANALAKPCGVKRKNTVQTRWFGRTLPAGGLCLAIVSSAVLIYCLTPRYAVFQQGAAMPQTVVQSGEEQRRQHRQALQNALTVDHNHGENWYLLGLTYLQDEQYTNALESFSRAEYLLGADSELLAAAATALYYQSNNKLTDKAKAWLDLSLQQNPNQLRALSLLAADAFSRGDYPQAGRYWRQLLDSNHHDLDRRNLIQNLQAAEMLGGMQ</sequence>
<evidence type="ECO:0000313" key="15">
    <source>
        <dbReference type="Proteomes" id="UP000030380"/>
    </source>
</evidence>
<protein>
    <recommendedName>
        <fullName evidence="11">Formate-dependent nitrite reductase complex subunit</fullName>
    </recommendedName>
</protein>
<accession>A0A0A3AQB6</accession>
<evidence type="ECO:0000259" key="12">
    <source>
        <dbReference type="Pfam" id="PF03918"/>
    </source>
</evidence>
<evidence type="ECO:0000256" key="6">
    <source>
        <dbReference type="ARBA" id="ARBA00022737"/>
    </source>
</evidence>
<dbReference type="SUPFAM" id="SSF48452">
    <property type="entry name" value="TPR-like"/>
    <property type="match status" value="1"/>
</dbReference>
<dbReference type="Gene3D" id="1.10.8.640">
    <property type="entry name" value="Cytochrome C biogenesis protein"/>
    <property type="match status" value="1"/>
</dbReference>
<evidence type="ECO:0000256" key="5">
    <source>
        <dbReference type="ARBA" id="ARBA00022729"/>
    </source>
</evidence>
<dbReference type="PANTHER" id="PTHR47870">
    <property type="entry name" value="CYTOCHROME C-TYPE BIOGENESIS PROTEIN CCMH"/>
    <property type="match status" value="1"/>
</dbReference>
<evidence type="ECO:0000256" key="7">
    <source>
        <dbReference type="ARBA" id="ARBA00022764"/>
    </source>
</evidence>
<keyword evidence="8 10" id="KW-0802">TPR repeat</keyword>
<feature type="domain" description="Cytochrome c-type biogenesis protein H TPR" evidence="13">
    <location>
        <begin position="200"/>
        <end position="322"/>
    </location>
</feature>
<proteinExistence type="inferred from homology"/>
<dbReference type="PANTHER" id="PTHR47870:SF2">
    <property type="entry name" value="FORMATE-DEPENDENT NITRITE REDUCTASE COMPLEX SUBUNIT NRFF"/>
    <property type="match status" value="1"/>
</dbReference>
<dbReference type="Proteomes" id="UP000030380">
    <property type="component" value="Unassembled WGS sequence"/>
</dbReference>
<dbReference type="InterPro" id="IPR019734">
    <property type="entry name" value="TPR_rpt"/>
</dbReference>
<comment type="similarity">
    <text evidence="2 11">Belongs to the CcmH/CycL/Ccl2/NrfF family.</text>
</comment>
<evidence type="ECO:0000256" key="8">
    <source>
        <dbReference type="ARBA" id="ARBA00022803"/>
    </source>
</evidence>
<keyword evidence="5 11" id="KW-0732">Signal</keyword>
<dbReference type="Pfam" id="PF23914">
    <property type="entry name" value="TPR_CcmH_CycH"/>
    <property type="match status" value="1"/>
</dbReference>